<keyword evidence="10" id="KW-0653">Protein transport</keyword>
<dbReference type="AlphaFoldDB" id="A0A0D7AGU8"/>
<evidence type="ECO:0000256" key="2">
    <source>
        <dbReference type="ARBA" id="ARBA00004358"/>
    </source>
</evidence>
<keyword evidence="9" id="KW-0732">Signal</keyword>
<evidence type="ECO:0000256" key="18">
    <source>
        <dbReference type="SAM" id="Phobius"/>
    </source>
</evidence>
<dbReference type="GO" id="GO:0015031">
    <property type="term" value="P:protein transport"/>
    <property type="evidence" value="ECO:0007669"/>
    <property type="project" value="UniProtKB-KW"/>
</dbReference>
<dbReference type="GO" id="GO:0006914">
    <property type="term" value="P:autophagy"/>
    <property type="evidence" value="ECO:0007669"/>
    <property type="project" value="UniProtKB-KW"/>
</dbReference>
<dbReference type="GO" id="GO:0034045">
    <property type="term" value="C:phagophore assembly site membrane"/>
    <property type="evidence" value="ECO:0007669"/>
    <property type="project" value="UniProtKB-SubCell"/>
</dbReference>
<dbReference type="InterPro" id="IPR018939">
    <property type="entry name" value="Autophagy-rel_prot_27"/>
</dbReference>
<keyword evidence="17" id="KW-0968">Cytoplasmic vesicle</keyword>
<keyword evidence="12" id="KW-0072">Autophagy</keyword>
<reference evidence="20 21" key="1">
    <citation type="journal article" date="2015" name="Fungal Genet. Biol.">
        <title>Evolution of novel wood decay mechanisms in Agaricales revealed by the genome sequences of Fistulina hepatica and Cylindrobasidium torrendii.</title>
        <authorList>
            <person name="Floudas D."/>
            <person name="Held B.W."/>
            <person name="Riley R."/>
            <person name="Nagy L.G."/>
            <person name="Koehler G."/>
            <person name="Ransdell A.S."/>
            <person name="Younus H."/>
            <person name="Chow J."/>
            <person name="Chiniquy J."/>
            <person name="Lipzen A."/>
            <person name="Tritt A."/>
            <person name="Sun H."/>
            <person name="Haridas S."/>
            <person name="LaButti K."/>
            <person name="Ohm R.A."/>
            <person name="Kues U."/>
            <person name="Blanchette R.A."/>
            <person name="Grigoriev I.V."/>
            <person name="Minto R.E."/>
            <person name="Hibbett D.S."/>
        </authorList>
    </citation>
    <scope>NUCLEOTIDE SEQUENCE [LARGE SCALE GENOMIC DNA]</scope>
    <source>
        <strain evidence="20 21">ATCC 64428</strain>
    </source>
</reference>
<evidence type="ECO:0000256" key="8">
    <source>
        <dbReference type="ARBA" id="ARBA00022692"/>
    </source>
</evidence>
<evidence type="ECO:0000313" key="21">
    <source>
        <dbReference type="Proteomes" id="UP000054144"/>
    </source>
</evidence>
<dbReference type="GO" id="GO:0000139">
    <property type="term" value="C:Golgi membrane"/>
    <property type="evidence" value="ECO:0007669"/>
    <property type="project" value="UniProtKB-SubCell"/>
</dbReference>
<evidence type="ECO:0000256" key="7">
    <source>
        <dbReference type="ARBA" id="ARBA00022448"/>
    </source>
</evidence>
<dbReference type="SUPFAM" id="SSF50911">
    <property type="entry name" value="Mannose 6-phosphate receptor domain"/>
    <property type="match status" value="1"/>
</dbReference>
<protein>
    <recommendedName>
        <fullName evidence="6">Autophagy-related protein 27</fullName>
    </recommendedName>
</protein>
<keyword evidence="21" id="KW-1185">Reference proteome</keyword>
<evidence type="ECO:0000256" key="14">
    <source>
        <dbReference type="ARBA" id="ARBA00023128"/>
    </source>
</evidence>
<evidence type="ECO:0000256" key="12">
    <source>
        <dbReference type="ARBA" id="ARBA00023006"/>
    </source>
</evidence>
<dbReference type="InterPro" id="IPR044865">
    <property type="entry name" value="MRH_dom"/>
</dbReference>
<evidence type="ECO:0000256" key="1">
    <source>
        <dbReference type="ARBA" id="ARBA00004304"/>
    </source>
</evidence>
<evidence type="ECO:0000256" key="3">
    <source>
        <dbReference type="ARBA" id="ARBA00004472"/>
    </source>
</evidence>
<evidence type="ECO:0000256" key="15">
    <source>
        <dbReference type="ARBA" id="ARBA00023136"/>
    </source>
</evidence>
<keyword evidence="7" id="KW-0813">Transport</keyword>
<dbReference type="GO" id="GO:0031966">
    <property type="term" value="C:mitochondrial membrane"/>
    <property type="evidence" value="ECO:0007669"/>
    <property type="project" value="UniProtKB-SubCell"/>
</dbReference>
<gene>
    <name evidence="20" type="ORF">FISHEDRAFT_39344</name>
</gene>
<evidence type="ECO:0000256" key="16">
    <source>
        <dbReference type="ARBA" id="ARBA00023157"/>
    </source>
</evidence>
<evidence type="ECO:0000256" key="9">
    <source>
        <dbReference type="ARBA" id="ARBA00022729"/>
    </source>
</evidence>
<feature type="domain" description="MRH" evidence="19">
    <location>
        <begin position="1"/>
        <end position="156"/>
    </location>
</feature>
<keyword evidence="8 18" id="KW-0812">Transmembrane</keyword>
<evidence type="ECO:0000256" key="11">
    <source>
        <dbReference type="ARBA" id="ARBA00022989"/>
    </source>
</evidence>
<dbReference type="PANTHER" id="PTHR15071">
    <property type="entry name" value="MANNOSE-6-PHOSPHATE RECEPTOR FAMILY MEMBER"/>
    <property type="match status" value="1"/>
</dbReference>
<evidence type="ECO:0000256" key="4">
    <source>
        <dbReference type="ARBA" id="ARBA00004614"/>
    </source>
</evidence>
<dbReference type="Pfam" id="PF09451">
    <property type="entry name" value="ATG27"/>
    <property type="match status" value="1"/>
</dbReference>
<dbReference type="GO" id="GO:0030659">
    <property type="term" value="C:cytoplasmic vesicle membrane"/>
    <property type="evidence" value="ECO:0007669"/>
    <property type="project" value="UniProtKB-SubCell"/>
</dbReference>
<evidence type="ECO:0000256" key="6">
    <source>
        <dbReference type="ARBA" id="ARBA00013776"/>
    </source>
</evidence>
<name>A0A0D7AGU8_9AGAR</name>
<dbReference type="OrthoDB" id="29460at2759"/>
<evidence type="ECO:0000256" key="10">
    <source>
        <dbReference type="ARBA" id="ARBA00022927"/>
    </source>
</evidence>
<sequence length="250" mass="27002">CDLFPDGVSYDLTPLAGEHKVSRERDTPPSTMVDELRFDICDTLGTQSGVDESDQCPSGARACLTKVNKKANQDDRIVAVIPVAQTSVLKPSYSSLSSSRGLNLILHGATYPSSGGTEQSLSIALTCSTETHDPTFVSYDGSEMRVDWSVPAACATQDDDTPSDDEAPPAKTKVGNGLGVFFLLLVIAVVLYFTGGAYYNYSTYGARGADLIPHRDFWREVPYMFQDLISHLCSSARPRHSSSRGGYIAV</sequence>
<keyword evidence="16" id="KW-1015">Disulfide bond</keyword>
<dbReference type="Gene3D" id="2.70.130.10">
    <property type="entry name" value="Mannose-6-phosphate receptor binding domain"/>
    <property type="match status" value="1"/>
</dbReference>
<organism evidence="20 21">
    <name type="scientific">Fistulina hepatica ATCC 64428</name>
    <dbReference type="NCBI Taxonomy" id="1128425"/>
    <lineage>
        <taxon>Eukaryota</taxon>
        <taxon>Fungi</taxon>
        <taxon>Dikarya</taxon>
        <taxon>Basidiomycota</taxon>
        <taxon>Agaricomycotina</taxon>
        <taxon>Agaricomycetes</taxon>
        <taxon>Agaricomycetidae</taxon>
        <taxon>Agaricales</taxon>
        <taxon>Fistulinaceae</taxon>
        <taxon>Fistulina</taxon>
    </lineage>
</organism>
<evidence type="ECO:0000256" key="17">
    <source>
        <dbReference type="ARBA" id="ARBA00023329"/>
    </source>
</evidence>
<keyword evidence="14" id="KW-0496">Mitochondrion</keyword>
<comment type="subcellular location">
    <subcellularLocation>
        <location evidence="2">Cytoplasmic vesicle membrane</location>
        <topology evidence="2">Single-pass type I membrane protein</topology>
    </subcellularLocation>
    <subcellularLocation>
        <location evidence="4">Golgi apparatus membrane</location>
        <topology evidence="4">Single-pass type I membrane protein</topology>
    </subcellularLocation>
    <subcellularLocation>
        <location evidence="1">Mitochondrion membrane</location>
        <topology evidence="1">Single-pass membrane protein</topology>
    </subcellularLocation>
    <subcellularLocation>
        <location evidence="3">Preautophagosomal structure membrane</location>
        <topology evidence="3">Single-pass type I membrane protein</topology>
    </subcellularLocation>
</comment>
<comment type="similarity">
    <text evidence="5">Belongs to the ATG27 family.</text>
</comment>
<dbReference type="InterPro" id="IPR009011">
    <property type="entry name" value="Man6P_isomerase_rcpt-bd_dom_sf"/>
</dbReference>
<dbReference type="PANTHER" id="PTHR15071:SF13">
    <property type="entry name" value="AUTOPHAGY-RELATED PROTEIN 27"/>
    <property type="match status" value="1"/>
</dbReference>
<keyword evidence="13" id="KW-0333">Golgi apparatus</keyword>
<evidence type="ECO:0000256" key="13">
    <source>
        <dbReference type="ARBA" id="ARBA00023034"/>
    </source>
</evidence>
<dbReference type="EMBL" id="KN881676">
    <property type="protein sequence ID" value="KIY50344.1"/>
    <property type="molecule type" value="Genomic_DNA"/>
</dbReference>
<accession>A0A0D7AGU8</accession>
<proteinExistence type="inferred from homology"/>
<evidence type="ECO:0000259" key="19">
    <source>
        <dbReference type="PROSITE" id="PS51914"/>
    </source>
</evidence>
<keyword evidence="15 18" id="KW-0472">Membrane</keyword>
<keyword evidence="11 18" id="KW-1133">Transmembrane helix</keyword>
<evidence type="ECO:0000313" key="20">
    <source>
        <dbReference type="EMBL" id="KIY50344.1"/>
    </source>
</evidence>
<evidence type="ECO:0000256" key="5">
    <source>
        <dbReference type="ARBA" id="ARBA00005363"/>
    </source>
</evidence>
<dbReference type="PROSITE" id="PS51914">
    <property type="entry name" value="MRH"/>
    <property type="match status" value="1"/>
</dbReference>
<feature type="transmembrane region" description="Helical" evidence="18">
    <location>
        <begin position="178"/>
        <end position="199"/>
    </location>
</feature>
<dbReference type="Proteomes" id="UP000054144">
    <property type="component" value="Unassembled WGS sequence"/>
</dbReference>
<feature type="non-terminal residue" evidence="20">
    <location>
        <position position="1"/>
    </location>
</feature>